<dbReference type="Proteomes" id="UP000799439">
    <property type="component" value="Unassembled WGS sequence"/>
</dbReference>
<dbReference type="FunFam" id="3.30.565.10:FF:000010">
    <property type="entry name" value="Sensor histidine kinase RcsC"/>
    <property type="match status" value="1"/>
</dbReference>
<feature type="region of interest" description="Disordered" evidence="13">
    <location>
        <begin position="1343"/>
        <end position="1362"/>
    </location>
</feature>
<evidence type="ECO:0000256" key="7">
    <source>
        <dbReference type="ARBA" id="ARBA00022741"/>
    </source>
</evidence>
<dbReference type="InterPro" id="IPR000700">
    <property type="entry name" value="PAS-assoc_C"/>
</dbReference>
<feature type="region of interest" description="Disordered" evidence="13">
    <location>
        <begin position="137"/>
        <end position="172"/>
    </location>
</feature>
<feature type="compositionally biased region" description="Polar residues" evidence="13">
    <location>
        <begin position="14"/>
        <end position="24"/>
    </location>
</feature>
<evidence type="ECO:0000259" key="15">
    <source>
        <dbReference type="PROSITE" id="PS50110"/>
    </source>
</evidence>
<feature type="compositionally biased region" description="Polar residues" evidence="13">
    <location>
        <begin position="302"/>
        <end position="315"/>
    </location>
</feature>
<feature type="domain" description="Histidine kinase" evidence="14">
    <location>
        <begin position="752"/>
        <end position="976"/>
    </location>
</feature>
<feature type="region of interest" description="Disordered" evidence="13">
    <location>
        <begin position="1"/>
        <end position="24"/>
    </location>
</feature>
<evidence type="ECO:0000256" key="12">
    <source>
        <dbReference type="PROSITE-ProRule" id="PRU00169"/>
    </source>
</evidence>
<dbReference type="Gene3D" id="3.30.565.10">
    <property type="entry name" value="Histidine kinase-like ATPase, C-terminal domain"/>
    <property type="match status" value="1"/>
</dbReference>
<dbReference type="InterPro" id="IPR011006">
    <property type="entry name" value="CheY-like_superfamily"/>
</dbReference>
<dbReference type="InterPro" id="IPR004358">
    <property type="entry name" value="Sig_transdc_His_kin-like_C"/>
</dbReference>
<evidence type="ECO:0000313" key="18">
    <source>
        <dbReference type="EMBL" id="KAF2154825.1"/>
    </source>
</evidence>
<keyword evidence="6" id="KW-0808">Transferase</keyword>
<feature type="region of interest" description="Disordered" evidence="13">
    <location>
        <begin position="1004"/>
        <end position="1036"/>
    </location>
</feature>
<keyword evidence="4" id="KW-0963">Cytoplasm</keyword>
<dbReference type="SMART" id="SM00387">
    <property type="entry name" value="HATPase_c"/>
    <property type="match status" value="1"/>
</dbReference>
<reference evidence="18" key="1">
    <citation type="journal article" date="2020" name="Stud. Mycol.">
        <title>101 Dothideomycetes genomes: a test case for predicting lifestyles and emergence of pathogens.</title>
        <authorList>
            <person name="Haridas S."/>
            <person name="Albert R."/>
            <person name="Binder M."/>
            <person name="Bloem J."/>
            <person name="Labutti K."/>
            <person name="Salamov A."/>
            <person name="Andreopoulos B."/>
            <person name="Baker S."/>
            <person name="Barry K."/>
            <person name="Bills G."/>
            <person name="Bluhm B."/>
            <person name="Cannon C."/>
            <person name="Castanera R."/>
            <person name="Culley D."/>
            <person name="Daum C."/>
            <person name="Ezra D."/>
            <person name="Gonzalez J."/>
            <person name="Henrissat B."/>
            <person name="Kuo A."/>
            <person name="Liang C."/>
            <person name="Lipzen A."/>
            <person name="Lutzoni F."/>
            <person name="Magnuson J."/>
            <person name="Mondo S."/>
            <person name="Nolan M."/>
            <person name="Ohm R."/>
            <person name="Pangilinan J."/>
            <person name="Park H.-J."/>
            <person name="Ramirez L."/>
            <person name="Alfaro M."/>
            <person name="Sun H."/>
            <person name="Tritt A."/>
            <person name="Yoshinaga Y."/>
            <person name="Zwiers L.-H."/>
            <person name="Turgeon B."/>
            <person name="Goodwin S."/>
            <person name="Spatafora J."/>
            <person name="Crous P."/>
            <person name="Grigoriev I."/>
        </authorList>
    </citation>
    <scope>NUCLEOTIDE SEQUENCE</scope>
    <source>
        <strain evidence="18">CBS 260.36</strain>
    </source>
</reference>
<keyword evidence="8" id="KW-0418">Kinase</keyword>
<feature type="domain" description="Response regulatory" evidence="15">
    <location>
        <begin position="1045"/>
        <end position="1173"/>
    </location>
</feature>
<dbReference type="SMART" id="SM00448">
    <property type="entry name" value="REC"/>
    <property type="match status" value="1"/>
</dbReference>
<accession>A0A9P4J7Z3</accession>
<dbReference type="InterPro" id="IPR003661">
    <property type="entry name" value="HisK_dim/P_dom"/>
</dbReference>
<evidence type="ECO:0000256" key="11">
    <source>
        <dbReference type="ARBA" id="ARBA00054109"/>
    </source>
</evidence>
<dbReference type="InterPro" id="IPR035965">
    <property type="entry name" value="PAS-like_dom_sf"/>
</dbReference>
<dbReference type="InterPro" id="IPR036890">
    <property type="entry name" value="HATPase_C_sf"/>
</dbReference>
<keyword evidence="10" id="KW-0902">Two-component regulatory system</keyword>
<dbReference type="Pfam" id="PF00512">
    <property type="entry name" value="HisKA"/>
    <property type="match status" value="1"/>
</dbReference>
<feature type="domain" description="PAC" evidence="17">
    <location>
        <begin position="531"/>
        <end position="583"/>
    </location>
</feature>
<dbReference type="PROSITE" id="PS50112">
    <property type="entry name" value="PAS"/>
    <property type="match status" value="1"/>
</dbReference>
<gene>
    <name evidence="18" type="ORF">K461DRAFT_285085</name>
</gene>
<dbReference type="SUPFAM" id="SSF52172">
    <property type="entry name" value="CheY-like"/>
    <property type="match status" value="1"/>
</dbReference>
<sequence length="1362" mass="151351">MPSRHIGSRHGSPDVSNHCSSMSIQMPPSQTAMDMAFTALQYLPMPLLVLSSNKTIVLANEALGRLLGIDLTLTMGPEDALDAHELARVSSGPRSTTDVLYGLSVRSLGIDLLQNGSPVWVTWEDFLESILDDAVKQPTKSDVASEDGDITPKLSDADPPRTQSSRRSSIAGDFNRTTIHEVVVDVAFSPKRDPRTGLPQAPVDHKRRSTPNTNANHIEATLIISVWFLDGQQHYTLTFTAAHNVRSAQQKSSSRSVTKMHRNYMSGMGSGSSSSSGGRRTQYSSHSGSPGSGSIPWLPNGPATQLPSGTNSTLLSKSSKMKDAMINALPMPVYAMWKDESFGIPNKACLRLLGNAADEDADAPGEREFVGQYKIYSEDFSKEFAVDDYPIFHLMRTKKQFTNMRVGMLNNATRERLIFDVDGEEIRDEKTGEFLGGLVIFRDVTSYANTINAQKVQNERQFEDITNTIPVMIWTATPDGNVDYWSKRWYDYTGLTPEECLGANWGLPFVTEDAVIAAERWSNSMVTGNEYLTEYRCKSRTGEYRWMLGRALPMRDEDGKIVKWFGTCTDIHELVKTREAAKQTREQLLKVIDHANITLWATDKDKRLILHEGRRFVSTDSEQSIKSYLGQNVFDVLGQIVPHTDSSFRSEFERPMNDVLAGRNLDELVETAVPSAGRWYRTRFVPLQRQQRDGGIEGENVIDGVVGLSMDVTELRRREEDLRERDRENGRLLAQSEAAKEASKMKSQFLANMSHEIRTPIAGVIGMAELLLDDTEAPLSSDQRECAENLQRSANGLLTVINDILDFSKVESGRLDIEEVQFDLNVVVRDVNKMLSFAAERKGLTFIDETQELQRLKVIGDPGRLRQILTNLLTNSIKFTSEGHVRMAIQIMKENTEKVVVKFLVEDTGIGIEEEVRKRLFQPFSQADSSTARRFGGTGLGLTISKNLVELMHGDISLESVLGQGTRATFWIPFAKAPFYSEDSPALDMGPLPDRLQSELSVSDYAPNSMPASPGTSIRRQSSNSRAVAGEKSADLSEEERQRIHVLVVEDNPINQQIALKTIKKLKFSVNAVWNGQEALDYLLKTPTAEHPKPDIILMDVQMPVMDGYKATYTIRHAEPFIADARIQSTPIVAMTASAIQGDREKCESAGMNDYLSKPVKGNVLEKMLVKWALEVKKKRKRSNSSSDRLPTAVKRQPSRFGPGISRPTLESEDSSRQSSSDSVQRALPTRPAAVKRHSSSRANPEILASRLDSISNLTASAVRRASDTPAVRVQNHFDNEEKAMLLRDEQLIASAEDPKTVLSRGVSDDSMHSDVVEGKEREKLTAENVGRLALAARVGRKLLKEEEEEDGSSMKATAGVD</sequence>
<evidence type="ECO:0000256" key="8">
    <source>
        <dbReference type="ARBA" id="ARBA00022777"/>
    </source>
</evidence>
<feature type="compositionally biased region" description="Polar residues" evidence="13">
    <location>
        <begin position="1010"/>
        <end position="1026"/>
    </location>
</feature>
<dbReference type="PROSITE" id="PS50113">
    <property type="entry name" value="PAC"/>
    <property type="match status" value="1"/>
</dbReference>
<feature type="modified residue" description="4-aspartylphosphate" evidence="12">
    <location>
        <position position="1100"/>
    </location>
</feature>
<keyword evidence="9" id="KW-0067">ATP-binding</keyword>
<dbReference type="Gene3D" id="3.30.450.20">
    <property type="entry name" value="PAS domain"/>
    <property type="match status" value="2"/>
</dbReference>
<dbReference type="PROSITE" id="PS50110">
    <property type="entry name" value="RESPONSE_REGULATORY"/>
    <property type="match status" value="1"/>
</dbReference>
<dbReference type="CDD" id="cd00082">
    <property type="entry name" value="HisKA"/>
    <property type="match status" value="1"/>
</dbReference>
<evidence type="ECO:0000256" key="13">
    <source>
        <dbReference type="SAM" id="MobiDB-lite"/>
    </source>
</evidence>
<dbReference type="SUPFAM" id="SSF47384">
    <property type="entry name" value="Homodimeric domain of signal transducing histidine kinase"/>
    <property type="match status" value="1"/>
</dbReference>
<name>A0A9P4J7Z3_9PEZI</name>
<dbReference type="GO" id="GO:0005524">
    <property type="term" value="F:ATP binding"/>
    <property type="evidence" value="ECO:0007669"/>
    <property type="project" value="UniProtKB-KW"/>
</dbReference>
<dbReference type="PROSITE" id="PS50109">
    <property type="entry name" value="HIS_KIN"/>
    <property type="match status" value="1"/>
</dbReference>
<evidence type="ECO:0000256" key="2">
    <source>
        <dbReference type="ARBA" id="ARBA00004496"/>
    </source>
</evidence>
<keyword evidence="7" id="KW-0547">Nucleotide-binding</keyword>
<dbReference type="InterPro" id="IPR036097">
    <property type="entry name" value="HisK_dim/P_sf"/>
</dbReference>
<dbReference type="GO" id="GO:0005737">
    <property type="term" value="C:cytoplasm"/>
    <property type="evidence" value="ECO:0007669"/>
    <property type="project" value="UniProtKB-SubCell"/>
</dbReference>
<dbReference type="InterPro" id="IPR013655">
    <property type="entry name" value="PAS_fold_3"/>
</dbReference>
<evidence type="ECO:0000256" key="1">
    <source>
        <dbReference type="ARBA" id="ARBA00000085"/>
    </source>
</evidence>
<dbReference type="Pfam" id="PF02518">
    <property type="entry name" value="HATPase_c"/>
    <property type="match status" value="1"/>
</dbReference>
<dbReference type="FunFam" id="1.10.287.130:FF:000002">
    <property type="entry name" value="Two-component osmosensing histidine kinase"/>
    <property type="match status" value="1"/>
</dbReference>
<dbReference type="SMART" id="SM00388">
    <property type="entry name" value="HisKA"/>
    <property type="match status" value="1"/>
</dbReference>
<feature type="region of interest" description="Disordered" evidence="13">
    <location>
        <begin position="190"/>
        <end position="213"/>
    </location>
</feature>
<dbReference type="PANTHER" id="PTHR45339">
    <property type="entry name" value="HYBRID SIGNAL TRANSDUCTION HISTIDINE KINASE J"/>
    <property type="match status" value="1"/>
</dbReference>
<evidence type="ECO:0000259" key="17">
    <source>
        <dbReference type="PROSITE" id="PS50113"/>
    </source>
</evidence>
<feature type="region of interest" description="Disordered" evidence="13">
    <location>
        <begin position="263"/>
        <end position="315"/>
    </location>
</feature>
<protein>
    <recommendedName>
        <fullName evidence="3">histidine kinase</fullName>
        <ecNumber evidence="3">2.7.13.3</ecNumber>
    </recommendedName>
</protein>
<dbReference type="GO" id="GO:0009365">
    <property type="term" value="C:protein histidine kinase complex"/>
    <property type="evidence" value="ECO:0007669"/>
    <property type="project" value="UniProtKB-ARBA"/>
</dbReference>
<comment type="caution">
    <text evidence="18">The sequence shown here is derived from an EMBL/GenBank/DDBJ whole genome shotgun (WGS) entry which is preliminary data.</text>
</comment>
<comment type="subcellular location">
    <subcellularLocation>
        <location evidence="2">Cytoplasm</location>
    </subcellularLocation>
</comment>
<dbReference type="SUPFAM" id="SSF55785">
    <property type="entry name" value="PYP-like sensor domain (PAS domain)"/>
    <property type="match status" value="1"/>
</dbReference>
<dbReference type="NCBIfam" id="TIGR00229">
    <property type="entry name" value="sensory_box"/>
    <property type="match status" value="1"/>
</dbReference>
<dbReference type="CDD" id="cd00130">
    <property type="entry name" value="PAS"/>
    <property type="match status" value="1"/>
</dbReference>
<dbReference type="CDD" id="cd17546">
    <property type="entry name" value="REC_hyHK_CKI1_RcsC-like"/>
    <property type="match status" value="1"/>
</dbReference>
<keyword evidence="5 12" id="KW-0597">Phosphoprotein</keyword>
<dbReference type="GO" id="GO:0000155">
    <property type="term" value="F:phosphorelay sensor kinase activity"/>
    <property type="evidence" value="ECO:0007669"/>
    <property type="project" value="InterPro"/>
</dbReference>
<evidence type="ECO:0000259" key="14">
    <source>
        <dbReference type="PROSITE" id="PS50109"/>
    </source>
</evidence>
<keyword evidence="19" id="KW-1185">Reference proteome</keyword>
<evidence type="ECO:0000256" key="10">
    <source>
        <dbReference type="ARBA" id="ARBA00023012"/>
    </source>
</evidence>
<dbReference type="InterPro" id="IPR003594">
    <property type="entry name" value="HATPase_dom"/>
</dbReference>
<dbReference type="Pfam" id="PF00072">
    <property type="entry name" value="Response_reg"/>
    <property type="match status" value="1"/>
</dbReference>
<evidence type="ECO:0000256" key="5">
    <source>
        <dbReference type="ARBA" id="ARBA00022553"/>
    </source>
</evidence>
<evidence type="ECO:0000313" key="19">
    <source>
        <dbReference type="Proteomes" id="UP000799439"/>
    </source>
</evidence>
<dbReference type="EMBL" id="ML996083">
    <property type="protein sequence ID" value="KAF2154825.1"/>
    <property type="molecule type" value="Genomic_DNA"/>
</dbReference>
<dbReference type="InterPro" id="IPR005467">
    <property type="entry name" value="His_kinase_dom"/>
</dbReference>
<dbReference type="InterPro" id="IPR000014">
    <property type="entry name" value="PAS"/>
</dbReference>
<proteinExistence type="predicted"/>
<dbReference type="EC" id="2.7.13.3" evidence="3"/>
<dbReference type="InterPro" id="IPR001789">
    <property type="entry name" value="Sig_transdc_resp-reg_receiver"/>
</dbReference>
<dbReference type="Pfam" id="PF08447">
    <property type="entry name" value="PAS_3"/>
    <property type="match status" value="1"/>
</dbReference>
<evidence type="ECO:0000256" key="9">
    <source>
        <dbReference type="ARBA" id="ARBA00022840"/>
    </source>
</evidence>
<dbReference type="Gene3D" id="1.10.287.130">
    <property type="match status" value="1"/>
</dbReference>
<dbReference type="InterPro" id="IPR001610">
    <property type="entry name" value="PAC"/>
</dbReference>
<feature type="domain" description="PAS" evidence="16">
    <location>
        <begin position="458"/>
        <end position="502"/>
    </location>
</feature>
<comment type="function">
    <text evidence="11">Involved in the control of the SAPK-dependent transcriptional response to peroxide stress. Regulates sty1 activity.</text>
</comment>
<dbReference type="Gene3D" id="3.40.50.2300">
    <property type="match status" value="1"/>
</dbReference>
<dbReference type="SUPFAM" id="SSF55874">
    <property type="entry name" value="ATPase domain of HSP90 chaperone/DNA topoisomerase II/histidine kinase"/>
    <property type="match status" value="1"/>
</dbReference>
<dbReference type="SMART" id="SM00091">
    <property type="entry name" value="PAS"/>
    <property type="match status" value="2"/>
</dbReference>
<dbReference type="OrthoDB" id="60033at2759"/>
<dbReference type="FunFam" id="3.30.450.20:FF:000099">
    <property type="entry name" value="Sensory box sensor histidine kinase"/>
    <property type="match status" value="1"/>
</dbReference>
<organism evidence="18 19">
    <name type="scientific">Myriangium duriaei CBS 260.36</name>
    <dbReference type="NCBI Taxonomy" id="1168546"/>
    <lineage>
        <taxon>Eukaryota</taxon>
        <taxon>Fungi</taxon>
        <taxon>Dikarya</taxon>
        <taxon>Ascomycota</taxon>
        <taxon>Pezizomycotina</taxon>
        <taxon>Dothideomycetes</taxon>
        <taxon>Dothideomycetidae</taxon>
        <taxon>Myriangiales</taxon>
        <taxon>Myriangiaceae</taxon>
        <taxon>Myriangium</taxon>
    </lineage>
</organism>
<dbReference type="SMART" id="SM00086">
    <property type="entry name" value="PAC"/>
    <property type="match status" value="1"/>
</dbReference>
<feature type="compositionally biased region" description="Low complexity" evidence="13">
    <location>
        <begin position="265"/>
        <end position="294"/>
    </location>
</feature>
<evidence type="ECO:0000256" key="6">
    <source>
        <dbReference type="ARBA" id="ARBA00022679"/>
    </source>
</evidence>
<evidence type="ECO:0000256" key="3">
    <source>
        <dbReference type="ARBA" id="ARBA00012438"/>
    </source>
</evidence>
<feature type="compositionally biased region" description="Low complexity" evidence="13">
    <location>
        <begin position="1217"/>
        <end position="1226"/>
    </location>
</feature>
<dbReference type="PRINTS" id="PR00344">
    <property type="entry name" value="BCTRLSENSOR"/>
</dbReference>
<dbReference type="GO" id="GO:1900745">
    <property type="term" value="P:positive regulation of p38MAPK cascade"/>
    <property type="evidence" value="ECO:0007669"/>
    <property type="project" value="UniProtKB-ARBA"/>
</dbReference>
<dbReference type="PANTHER" id="PTHR45339:SF1">
    <property type="entry name" value="HYBRID SIGNAL TRANSDUCTION HISTIDINE KINASE J"/>
    <property type="match status" value="1"/>
</dbReference>
<feature type="region of interest" description="Disordered" evidence="13">
    <location>
        <begin position="1180"/>
        <end position="1245"/>
    </location>
</feature>
<comment type="catalytic activity">
    <reaction evidence="1">
        <text>ATP + protein L-histidine = ADP + protein N-phospho-L-histidine.</text>
        <dbReference type="EC" id="2.7.13.3"/>
    </reaction>
</comment>
<evidence type="ECO:0000256" key="4">
    <source>
        <dbReference type="ARBA" id="ARBA00022490"/>
    </source>
</evidence>
<dbReference type="CDD" id="cd16922">
    <property type="entry name" value="HATPase_EvgS-ArcB-TorS-like"/>
    <property type="match status" value="1"/>
</dbReference>
<evidence type="ECO:0000259" key="16">
    <source>
        <dbReference type="PROSITE" id="PS50112"/>
    </source>
</evidence>